<evidence type="ECO:0000313" key="1">
    <source>
        <dbReference type="EMBL" id="KAK9033265.1"/>
    </source>
</evidence>
<evidence type="ECO:0000313" key="2">
    <source>
        <dbReference type="Proteomes" id="UP001396334"/>
    </source>
</evidence>
<protein>
    <submittedName>
        <fullName evidence="1">Uncharacterized protein</fullName>
    </submittedName>
</protein>
<sequence length="100" mass="11701">MVNDYCKFGAEVLVIQRHLKLERSTIEGVVSNGFGFLHVLVERFRLLLHVFGSILLWVGKLPKPVELYQYFAEMTVSSHLMYFSRDIIVWGWYSSLWSVC</sequence>
<dbReference type="Proteomes" id="UP001396334">
    <property type="component" value="Unassembled WGS sequence"/>
</dbReference>
<keyword evidence="2" id="KW-1185">Reference proteome</keyword>
<dbReference type="EMBL" id="JBBPBN010000008">
    <property type="protein sequence ID" value="KAK9033265.1"/>
    <property type="molecule type" value="Genomic_DNA"/>
</dbReference>
<gene>
    <name evidence="1" type="ORF">V6N11_018298</name>
</gene>
<accession>A0ABR2T6Z6</accession>
<name>A0ABR2T6Z6_9ROSI</name>
<reference evidence="1 2" key="1">
    <citation type="journal article" date="2024" name="G3 (Bethesda)">
        <title>Genome assembly of Hibiscus sabdariffa L. provides insights into metabolisms of medicinal natural products.</title>
        <authorList>
            <person name="Kim T."/>
        </authorList>
    </citation>
    <scope>NUCLEOTIDE SEQUENCE [LARGE SCALE GENOMIC DNA]</scope>
    <source>
        <strain evidence="1">TK-2024</strain>
        <tissue evidence="1">Old leaves</tissue>
    </source>
</reference>
<organism evidence="1 2">
    <name type="scientific">Hibiscus sabdariffa</name>
    <name type="common">roselle</name>
    <dbReference type="NCBI Taxonomy" id="183260"/>
    <lineage>
        <taxon>Eukaryota</taxon>
        <taxon>Viridiplantae</taxon>
        <taxon>Streptophyta</taxon>
        <taxon>Embryophyta</taxon>
        <taxon>Tracheophyta</taxon>
        <taxon>Spermatophyta</taxon>
        <taxon>Magnoliopsida</taxon>
        <taxon>eudicotyledons</taxon>
        <taxon>Gunneridae</taxon>
        <taxon>Pentapetalae</taxon>
        <taxon>rosids</taxon>
        <taxon>malvids</taxon>
        <taxon>Malvales</taxon>
        <taxon>Malvaceae</taxon>
        <taxon>Malvoideae</taxon>
        <taxon>Hibiscus</taxon>
    </lineage>
</organism>
<proteinExistence type="predicted"/>
<comment type="caution">
    <text evidence="1">The sequence shown here is derived from an EMBL/GenBank/DDBJ whole genome shotgun (WGS) entry which is preliminary data.</text>
</comment>